<dbReference type="InterPro" id="IPR036291">
    <property type="entry name" value="NAD(P)-bd_dom_sf"/>
</dbReference>
<evidence type="ECO:0000256" key="2">
    <source>
        <dbReference type="ARBA" id="ARBA00023002"/>
    </source>
</evidence>
<accession>I3ZC93</accession>
<evidence type="ECO:0000313" key="4">
    <source>
        <dbReference type="Proteomes" id="UP000006056"/>
    </source>
</evidence>
<dbReference type="HOGENOM" id="CLU_010194_2_1_0"/>
<keyword evidence="4" id="KW-1185">Reference proteome</keyword>
<gene>
    <name evidence="3" type="ordered locus">Terro_0520</name>
</gene>
<reference evidence="3 4" key="1">
    <citation type="submission" date="2012-06" db="EMBL/GenBank/DDBJ databases">
        <title>Complete genome of Terriglobus roseus DSM 18391.</title>
        <authorList>
            <consortium name="US DOE Joint Genome Institute (JGI-PGF)"/>
            <person name="Lucas S."/>
            <person name="Copeland A."/>
            <person name="Lapidus A."/>
            <person name="Glavina del Rio T."/>
            <person name="Dalin E."/>
            <person name="Tice H."/>
            <person name="Bruce D."/>
            <person name="Goodwin L."/>
            <person name="Pitluck S."/>
            <person name="Peters L."/>
            <person name="Mikhailova N."/>
            <person name="Munk A.C.C."/>
            <person name="Kyrpides N."/>
            <person name="Mavromatis K."/>
            <person name="Ivanova N."/>
            <person name="Brettin T."/>
            <person name="Detter J.C."/>
            <person name="Han C."/>
            <person name="Larimer F."/>
            <person name="Land M."/>
            <person name="Hauser L."/>
            <person name="Markowitz V."/>
            <person name="Cheng J.-F."/>
            <person name="Hugenholtz P."/>
            <person name="Woyke T."/>
            <person name="Wu D."/>
            <person name="Brambilla E."/>
            <person name="Klenk H.-P."/>
            <person name="Eisen J.A."/>
        </authorList>
    </citation>
    <scope>NUCLEOTIDE SEQUENCE [LARGE SCALE GENOMIC DNA]</scope>
    <source>
        <strain evidence="4">DSM 18391 / NRRL B-41598 / KBS 63</strain>
    </source>
</reference>
<evidence type="ECO:0008006" key="5">
    <source>
        <dbReference type="Google" id="ProtNLM"/>
    </source>
</evidence>
<dbReference type="EMBL" id="CP003379">
    <property type="protein sequence ID" value="AFL86861.1"/>
    <property type="molecule type" value="Genomic_DNA"/>
</dbReference>
<dbReference type="AlphaFoldDB" id="I3ZC93"/>
<dbReference type="InterPro" id="IPR002347">
    <property type="entry name" value="SDR_fam"/>
</dbReference>
<proteinExistence type="inferred from homology"/>
<dbReference type="PROSITE" id="PS00061">
    <property type="entry name" value="ADH_SHORT"/>
    <property type="match status" value="1"/>
</dbReference>
<dbReference type="OrthoDB" id="9808814at2"/>
<dbReference type="InterPro" id="IPR020904">
    <property type="entry name" value="Sc_DH/Rdtase_CS"/>
</dbReference>
<dbReference type="RefSeq" id="WP_014784430.1">
    <property type="nucleotide sequence ID" value="NC_018014.1"/>
</dbReference>
<evidence type="ECO:0000313" key="3">
    <source>
        <dbReference type="EMBL" id="AFL86861.1"/>
    </source>
</evidence>
<dbReference type="eggNOG" id="COG0300">
    <property type="taxonomic scope" value="Bacteria"/>
</dbReference>
<dbReference type="PANTHER" id="PTHR43669:SF6">
    <property type="entry name" value="DECAPRENYLPHOSPHORYL-2-KETO-BETA-D-ERYTHRO-PENTOSE REDUCTASE"/>
    <property type="match status" value="1"/>
</dbReference>
<dbReference type="SUPFAM" id="SSF51735">
    <property type="entry name" value="NAD(P)-binding Rossmann-fold domains"/>
    <property type="match status" value="1"/>
</dbReference>
<evidence type="ECO:0000256" key="1">
    <source>
        <dbReference type="ARBA" id="ARBA00006484"/>
    </source>
</evidence>
<dbReference type="GO" id="GO:0016491">
    <property type="term" value="F:oxidoreductase activity"/>
    <property type="evidence" value="ECO:0007669"/>
    <property type="project" value="UniProtKB-KW"/>
</dbReference>
<sequence length="266" mass="28182">MAETTSALQTPLPQHDASHTPKRYLVLGATSGIAEATCRIWAAQGANIFLVGRSENKLQAMAADLRVRGAAYVDIAVADLDKLEDHASLMAHAITQLGGLDVAYLAFGILGDQPQAEADAAHAEQILHTNLTAPVSMLTWLANFCVKQGRGTLAVLSSVAGERGRKSNYVYGASKAGLTAFVDGLRNRIDREGVAVLTIKPGPVKTAMTAGMKGNEKFADVNEVAKSIADAIAKGEGGVMYVPAKWRPIMAVIRAIPDSMFKKLNL</sequence>
<name>I3ZC93_TERRK</name>
<dbReference type="Pfam" id="PF00106">
    <property type="entry name" value="adh_short"/>
    <property type="match status" value="1"/>
</dbReference>
<organism evidence="3 4">
    <name type="scientific">Terriglobus roseus (strain DSM 18391 / NRRL B-41598 / KBS 63)</name>
    <dbReference type="NCBI Taxonomy" id="926566"/>
    <lineage>
        <taxon>Bacteria</taxon>
        <taxon>Pseudomonadati</taxon>
        <taxon>Acidobacteriota</taxon>
        <taxon>Terriglobia</taxon>
        <taxon>Terriglobales</taxon>
        <taxon>Acidobacteriaceae</taxon>
        <taxon>Terriglobus</taxon>
    </lineage>
</organism>
<dbReference type="KEGG" id="trs:Terro_0520"/>
<dbReference type="STRING" id="926566.Terro_0520"/>
<protein>
    <recommendedName>
        <fullName evidence="5">Short-chain dehydrogenase</fullName>
    </recommendedName>
</protein>
<dbReference type="CDD" id="cd05233">
    <property type="entry name" value="SDR_c"/>
    <property type="match status" value="1"/>
</dbReference>
<keyword evidence="2" id="KW-0560">Oxidoreductase</keyword>
<comment type="similarity">
    <text evidence="1">Belongs to the short-chain dehydrogenases/reductases (SDR) family.</text>
</comment>
<dbReference type="NCBIfam" id="NF005489">
    <property type="entry name" value="PRK07102.1"/>
    <property type="match status" value="1"/>
</dbReference>
<dbReference type="PANTHER" id="PTHR43669">
    <property type="entry name" value="5-KETO-D-GLUCONATE 5-REDUCTASE"/>
    <property type="match status" value="1"/>
</dbReference>
<dbReference type="PRINTS" id="PR00081">
    <property type="entry name" value="GDHRDH"/>
</dbReference>
<dbReference type="PATRIC" id="fig|926566.3.peg.514"/>
<dbReference type="Proteomes" id="UP000006056">
    <property type="component" value="Chromosome"/>
</dbReference>
<dbReference type="Gene3D" id="3.40.50.720">
    <property type="entry name" value="NAD(P)-binding Rossmann-like Domain"/>
    <property type="match status" value="1"/>
</dbReference>